<dbReference type="GO" id="GO:0030976">
    <property type="term" value="F:thiamine pyrophosphate binding"/>
    <property type="evidence" value="ECO:0007669"/>
    <property type="project" value="InterPro"/>
</dbReference>
<dbReference type="Proteomes" id="UP000222056">
    <property type="component" value="Unassembled WGS sequence"/>
</dbReference>
<dbReference type="Gene3D" id="3.40.50.970">
    <property type="match status" value="2"/>
</dbReference>
<accession>A0A1H6FPC4</accession>
<dbReference type="Pfam" id="PF02775">
    <property type="entry name" value="TPP_enzyme_C"/>
    <property type="match status" value="1"/>
</dbReference>
<evidence type="ECO:0000313" key="8">
    <source>
        <dbReference type="Proteomes" id="UP000222056"/>
    </source>
</evidence>
<evidence type="ECO:0000256" key="2">
    <source>
        <dbReference type="ARBA" id="ARBA00023052"/>
    </source>
</evidence>
<dbReference type="InterPro" id="IPR012001">
    <property type="entry name" value="Thiamin_PyroP_enz_TPP-bd_dom"/>
</dbReference>
<comment type="similarity">
    <text evidence="1 3">Belongs to the TPP enzyme family.</text>
</comment>
<feature type="domain" description="Thiamine pyrophosphate enzyme N-terminal TPP-binding" evidence="6">
    <location>
        <begin position="4"/>
        <end position="104"/>
    </location>
</feature>
<dbReference type="Pfam" id="PF02776">
    <property type="entry name" value="TPP_enzyme_N"/>
    <property type="match status" value="1"/>
</dbReference>
<dbReference type="InterPro" id="IPR029035">
    <property type="entry name" value="DHS-like_NAD/FAD-binding_dom"/>
</dbReference>
<evidence type="ECO:0000256" key="3">
    <source>
        <dbReference type="RuleBase" id="RU362132"/>
    </source>
</evidence>
<dbReference type="Gene3D" id="3.40.50.1220">
    <property type="entry name" value="TPP-binding domain"/>
    <property type="match status" value="1"/>
</dbReference>
<dbReference type="InterPro" id="IPR012000">
    <property type="entry name" value="Thiamin_PyroP_enz_cen_dom"/>
</dbReference>
<organism evidence="7 8">
    <name type="scientific">Thermoleophilum album</name>
    <dbReference type="NCBI Taxonomy" id="29539"/>
    <lineage>
        <taxon>Bacteria</taxon>
        <taxon>Bacillati</taxon>
        <taxon>Actinomycetota</taxon>
        <taxon>Thermoleophilia</taxon>
        <taxon>Thermoleophilales</taxon>
        <taxon>Thermoleophilaceae</taxon>
        <taxon>Thermoleophilum</taxon>
    </lineage>
</organism>
<dbReference type="NCBIfam" id="NF005485">
    <property type="entry name" value="PRK07092.1"/>
    <property type="match status" value="1"/>
</dbReference>
<reference evidence="8" key="1">
    <citation type="submission" date="2016-10" db="EMBL/GenBank/DDBJ databases">
        <authorList>
            <person name="Varghese N."/>
            <person name="Submissions S."/>
        </authorList>
    </citation>
    <scope>NUCLEOTIDE SEQUENCE [LARGE SCALE GENOMIC DNA]</scope>
    <source>
        <strain evidence="8">ATCC 35263</strain>
    </source>
</reference>
<dbReference type="InterPro" id="IPR029061">
    <property type="entry name" value="THDP-binding"/>
</dbReference>
<dbReference type="OrthoDB" id="4959782at2"/>
<feature type="domain" description="Thiamine pyrophosphate enzyme central" evidence="4">
    <location>
        <begin position="192"/>
        <end position="327"/>
    </location>
</feature>
<evidence type="ECO:0000256" key="1">
    <source>
        <dbReference type="ARBA" id="ARBA00007812"/>
    </source>
</evidence>
<evidence type="ECO:0000313" key="7">
    <source>
        <dbReference type="EMBL" id="SEH12769.1"/>
    </source>
</evidence>
<dbReference type="PANTHER" id="PTHR18968:SF133">
    <property type="entry name" value="BENZOYLFORMATE DECARBOXYLASE"/>
    <property type="match status" value="1"/>
</dbReference>
<dbReference type="PANTHER" id="PTHR18968">
    <property type="entry name" value="THIAMINE PYROPHOSPHATE ENZYMES"/>
    <property type="match status" value="1"/>
</dbReference>
<dbReference type="Pfam" id="PF00205">
    <property type="entry name" value="TPP_enzyme_M"/>
    <property type="match status" value="1"/>
</dbReference>
<dbReference type="SUPFAM" id="SSF52518">
    <property type="entry name" value="Thiamin diphosphate-binding fold (THDP-binding)"/>
    <property type="match status" value="2"/>
</dbReference>
<dbReference type="CDD" id="cd07035">
    <property type="entry name" value="TPP_PYR_POX_like"/>
    <property type="match status" value="1"/>
</dbReference>
<dbReference type="SUPFAM" id="SSF52467">
    <property type="entry name" value="DHS-like NAD/FAD-binding domain"/>
    <property type="match status" value="1"/>
</dbReference>
<dbReference type="GO" id="GO:0050660">
    <property type="term" value="F:flavin adenine dinucleotide binding"/>
    <property type="evidence" value="ECO:0007669"/>
    <property type="project" value="TreeGrafter"/>
</dbReference>
<dbReference type="CDD" id="cd02002">
    <property type="entry name" value="TPP_BFDC"/>
    <property type="match status" value="1"/>
</dbReference>
<dbReference type="RefSeq" id="WP_093117102.1">
    <property type="nucleotide sequence ID" value="NZ_FNWJ01000001.1"/>
</dbReference>
<name>A0A1H6FPC4_THEAL</name>
<evidence type="ECO:0000259" key="4">
    <source>
        <dbReference type="Pfam" id="PF00205"/>
    </source>
</evidence>
<dbReference type="EMBL" id="FNWJ01000001">
    <property type="protein sequence ID" value="SEH12769.1"/>
    <property type="molecule type" value="Genomic_DNA"/>
</dbReference>
<dbReference type="InterPro" id="IPR045229">
    <property type="entry name" value="TPP_enz"/>
</dbReference>
<gene>
    <name evidence="7" type="ORF">SAMN02745716_1198</name>
</gene>
<keyword evidence="2 3" id="KW-0786">Thiamine pyrophosphate</keyword>
<dbReference type="GO" id="GO:0000287">
    <property type="term" value="F:magnesium ion binding"/>
    <property type="evidence" value="ECO:0007669"/>
    <property type="project" value="InterPro"/>
</dbReference>
<feature type="domain" description="Thiamine pyrophosphate enzyme TPP-binding" evidence="5">
    <location>
        <begin position="391"/>
        <end position="532"/>
    </location>
</feature>
<dbReference type="AlphaFoldDB" id="A0A1H6FPC4"/>
<dbReference type="STRING" id="29539.SAMN02745716_1198"/>
<evidence type="ECO:0000259" key="6">
    <source>
        <dbReference type="Pfam" id="PF02776"/>
    </source>
</evidence>
<dbReference type="InterPro" id="IPR011766">
    <property type="entry name" value="TPP_enzyme_TPP-bd"/>
</dbReference>
<evidence type="ECO:0000259" key="5">
    <source>
        <dbReference type="Pfam" id="PF02775"/>
    </source>
</evidence>
<protein>
    <submittedName>
        <fullName evidence="7">Benzoylformate decarboxylase</fullName>
    </submittedName>
</protein>
<sequence length="541" mass="56452">MASVREAVYELLRDQGLTTVFGNPGSTELPFLAALPPDFRYVLGLQEASVVAMAEGYARARRAPALVNLHTAPGVGHALGALFNARQDHAPLVVLAGQQARAQITIEANLTLRDPVRLAEPYLKWAFEPPRAADVPHALARAFATAQAPPAGPVLVSVPMDDWLQPADETLATAARERRVTTAGAPTREQADRLAAAIAASARPALVAGPELDHEDGHRVAVAFAEYLQCDVYATPAPGGSGIGFPETHPLFRSILPPAIAPLGEALASHDLVLVAGSPVFPYYPYLPGPPLPAGCRLLQVTCDPEAAARAIVGEAIVADASATLAAVLEKLEGRGYVGPQCAPAAAPPMAGEPPAPEVPEGRLAVGDAARAIRSAAPPQTAMIVEAPSATLALRRHLRIERPRTWFFAAGGGLGFGLPAAVGVKLAEPQRPVIAIVGEGSAQYAIQALWTAAAESLAVVFVILRNDEYAILKWFAQLEGEQGAPGLDLPGLDCVALARAYGLQAERVSSAKELADRLREALAAERPVLLEVPVAAGMAIA</sequence>
<keyword evidence="8" id="KW-1185">Reference proteome</keyword>
<proteinExistence type="inferred from homology"/>
<dbReference type="GO" id="GO:0003984">
    <property type="term" value="F:acetolactate synthase activity"/>
    <property type="evidence" value="ECO:0007669"/>
    <property type="project" value="TreeGrafter"/>
</dbReference>